<dbReference type="GO" id="GO:0005886">
    <property type="term" value="C:plasma membrane"/>
    <property type="evidence" value="ECO:0007669"/>
    <property type="project" value="TreeGrafter"/>
</dbReference>
<gene>
    <name evidence="5" type="ORF">AVDCRST_MAG72-1225</name>
</gene>
<keyword evidence="2 5" id="KW-0012">Acyltransferase</keyword>
<name>A0A6J4M767_9ACTN</name>
<dbReference type="Pfam" id="PF01553">
    <property type="entry name" value="Acyltransferase"/>
    <property type="match status" value="1"/>
</dbReference>
<keyword evidence="1 5" id="KW-0808">Transferase</keyword>
<feature type="region of interest" description="Disordered" evidence="3">
    <location>
        <begin position="212"/>
        <end position="261"/>
    </location>
</feature>
<dbReference type="AlphaFoldDB" id="A0A6J4M767"/>
<dbReference type="CDD" id="cd07989">
    <property type="entry name" value="LPLAT_AGPAT-like"/>
    <property type="match status" value="1"/>
</dbReference>
<reference evidence="5" key="1">
    <citation type="submission" date="2020-02" db="EMBL/GenBank/DDBJ databases">
        <authorList>
            <person name="Meier V. D."/>
        </authorList>
    </citation>
    <scope>NUCLEOTIDE SEQUENCE</scope>
    <source>
        <strain evidence="5">AVDCRST_MAG72</strain>
    </source>
</reference>
<dbReference type="PANTHER" id="PTHR10434:SF55">
    <property type="entry name" value="POSSIBLE ACYLTRANSFERASE"/>
    <property type="match status" value="1"/>
</dbReference>
<sequence length="261" mass="28454">MANPSNVDLVYPPVIGAGHALFRALGLRLCVEGDHHIPRTGPVVLASNHVSFLDFALVGLMARRSRRYVRFLARHDVWHHPLAAPLMRGMRHIPVDRTVPAAAYLRARAILRSGEAVGVFPESGVSTSYTIRALMPGAVALAAETRAPLVPMAIWGPQRIYTAGRPRDLTRGRPVTLRAGEPIDVPRSVDVRAETARLGERLQVLLDDLQRRPRHQPAPGQPAPWHPAHLGGQAPPPAVARLSESVPRTSVPPSWLAPEQP</sequence>
<organism evidence="5">
    <name type="scientific">uncultured Nocardioidaceae bacterium</name>
    <dbReference type="NCBI Taxonomy" id="253824"/>
    <lineage>
        <taxon>Bacteria</taxon>
        <taxon>Bacillati</taxon>
        <taxon>Actinomycetota</taxon>
        <taxon>Actinomycetes</taxon>
        <taxon>Propionibacteriales</taxon>
        <taxon>Nocardioidaceae</taxon>
        <taxon>environmental samples</taxon>
    </lineage>
</organism>
<evidence type="ECO:0000256" key="2">
    <source>
        <dbReference type="ARBA" id="ARBA00023315"/>
    </source>
</evidence>
<feature type="domain" description="Phospholipid/glycerol acyltransferase" evidence="4">
    <location>
        <begin position="43"/>
        <end position="157"/>
    </location>
</feature>
<dbReference type="SUPFAM" id="SSF69593">
    <property type="entry name" value="Glycerol-3-phosphate (1)-acyltransferase"/>
    <property type="match status" value="1"/>
</dbReference>
<evidence type="ECO:0000256" key="1">
    <source>
        <dbReference type="ARBA" id="ARBA00022679"/>
    </source>
</evidence>
<dbReference type="SMART" id="SM00563">
    <property type="entry name" value="PlsC"/>
    <property type="match status" value="1"/>
</dbReference>
<dbReference type="InterPro" id="IPR002123">
    <property type="entry name" value="Plipid/glycerol_acylTrfase"/>
</dbReference>
<evidence type="ECO:0000259" key="4">
    <source>
        <dbReference type="SMART" id="SM00563"/>
    </source>
</evidence>
<dbReference type="GO" id="GO:0003841">
    <property type="term" value="F:1-acylglycerol-3-phosphate O-acyltransferase activity"/>
    <property type="evidence" value="ECO:0007669"/>
    <property type="project" value="UniProtKB-EC"/>
</dbReference>
<proteinExistence type="predicted"/>
<accession>A0A6J4M767</accession>
<dbReference type="EMBL" id="CADCUJ010000053">
    <property type="protein sequence ID" value="CAA9347753.1"/>
    <property type="molecule type" value="Genomic_DNA"/>
</dbReference>
<evidence type="ECO:0000313" key="5">
    <source>
        <dbReference type="EMBL" id="CAA9347753.1"/>
    </source>
</evidence>
<dbReference type="EC" id="2.3.1.51" evidence="5"/>
<dbReference type="PANTHER" id="PTHR10434">
    <property type="entry name" value="1-ACYL-SN-GLYCEROL-3-PHOSPHATE ACYLTRANSFERASE"/>
    <property type="match status" value="1"/>
</dbReference>
<dbReference type="GO" id="GO:0006654">
    <property type="term" value="P:phosphatidic acid biosynthetic process"/>
    <property type="evidence" value="ECO:0007669"/>
    <property type="project" value="TreeGrafter"/>
</dbReference>
<protein>
    <submittedName>
        <fullName evidence="5">Acyl-CoA:1-acyl-sn-glycerol-3-phosphate acyltransferase</fullName>
        <ecNumber evidence="5">2.3.1.51</ecNumber>
    </submittedName>
</protein>
<evidence type="ECO:0000256" key="3">
    <source>
        <dbReference type="SAM" id="MobiDB-lite"/>
    </source>
</evidence>